<protein>
    <submittedName>
        <fullName evidence="1">Uncharacterized protein</fullName>
    </submittedName>
</protein>
<reference evidence="1 2" key="1">
    <citation type="journal article" date="2022" name="G3 (Bethesda)">
        <title>Whole-genome sequence and methylome profiling of the almond [Prunus dulcis (Mill.) D.A. Webb] cultivar 'Nonpareil'.</title>
        <authorList>
            <person name="D'Amico-Willman K.M."/>
            <person name="Ouma W.Z."/>
            <person name="Meulia T."/>
            <person name="Sideli G.M."/>
            <person name="Gradziel T.M."/>
            <person name="Fresnedo-Ramirez J."/>
        </authorList>
    </citation>
    <scope>NUCLEOTIDE SEQUENCE [LARGE SCALE GENOMIC DNA]</scope>
    <source>
        <strain evidence="1">Clone GOH B32 T37-40</strain>
    </source>
</reference>
<sequence length="70" mass="8183">MVKRKLESAKDGSLTMIRQHGLVCRSSGWYSVSIWTQKLKLQKSHSLLDIEKILVTFYLYMTQLLLIKLI</sequence>
<accession>A0AAD4WCV8</accession>
<proteinExistence type="predicted"/>
<comment type="caution">
    <text evidence="1">The sequence shown here is derived from an EMBL/GenBank/DDBJ whole genome shotgun (WGS) entry which is preliminary data.</text>
</comment>
<keyword evidence="2" id="KW-1185">Reference proteome</keyword>
<dbReference type="Proteomes" id="UP001054821">
    <property type="component" value="Chromosome 3"/>
</dbReference>
<dbReference type="AlphaFoldDB" id="A0AAD4WCV8"/>
<name>A0AAD4WCV8_PRUDU</name>
<organism evidence="1 2">
    <name type="scientific">Prunus dulcis</name>
    <name type="common">Almond</name>
    <name type="synonym">Amygdalus dulcis</name>
    <dbReference type="NCBI Taxonomy" id="3755"/>
    <lineage>
        <taxon>Eukaryota</taxon>
        <taxon>Viridiplantae</taxon>
        <taxon>Streptophyta</taxon>
        <taxon>Embryophyta</taxon>
        <taxon>Tracheophyta</taxon>
        <taxon>Spermatophyta</taxon>
        <taxon>Magnoliopsida</taxon>
        <taxon>eudicotyledons</taxon>
        <taxon>Gunneridae</taxon>
        <taxon>Pentapetalae</taxon>
        <taxon>rosids</taxon>
        <taxon>fabids</taxon>
        <taxon>Rosales</taxon>
        <taxon>Rosaceae</taxon>
        <taxon>Amygdaloideae</taxon>
        <taxon>Amygdaleae</taxon>
        <taxon>Prunus</taxon>
    </lineage>
</organism>
<evidence type="ECO:0000313" key="2">
    <source>
        <dbReference type="Proteomes" id="UP001054821"/>
    </source>
</evidence>
<gene>
    <name evidence="1" type="ORF">L3X38_019291</name>
</gene>
<dbReference type="EMBL" id="JAJFAZ020000003">
    <property type="protein sequence ID" value="KAI5340017.1"/>
    <property type="molecule type" value="Genomic_DNA"/>
</dbReference>
<evidence type="ECO:0000313" key="1">
    <source>
        <dbReference type="EMBL" id="KAI5340017.1"/>
    </source>
</evidence>